<comment type="catalytic activity">
    <reaction evidence="13">
        <text>L-seryl-[protein] + ATP = O-phospho-L-seryl-[protein] + ADP + H(+)</text>
        <dbReference type="Rhea" id="RHEA:17989"/>
        <dbReference type="Rhea" id="RHEA-COMP:9863"/>
        <dbReference type="Rhea" id="RHEA-COMP:11604"/>
        <dbReference type="ChEBI" id="CHEBI:15378"/>
        <dbReference type="ChEBI" id="CHEBI:29999"/>
        <dbReference type="ChEBI" id="CHEBI:30616"/>
        <dbReference type="ChEBI" id="CHEBI:83421"/>
        <dbReference type="ChEBI" id="CHEBI:456216"/>
        <dbReference type="EC" id="2.7.11.1"/>
    </reaction>
</comment>
<gene>
    <name evidence="17" type="ORF">LOTGIDRAFT_111786</name>
</gene>
<proteinExistence type="inferred from homology"/>
<dbReference type="EMBL" id="KB200521">
    <property type="protein sequence ID" value="ESP01382.1"/>
    <property type="molecule type" value="Genomic_DNA"/>
</dbReference>
<dbReference type="GeneID" id="20230778"/>
<evidence type="ECO:0000256" key="12">
    <source>
        <dbReference type="ARBA" id="ARBA00047899"/>
    </source>
</evidence>
<evidence type="ECO:0000256" key="13">
    <source>
        <dbReference type="ARBA" id="ARBA00048679"/>
    </source>
</evidence>
<dbReference type="Gene3D" id="2.30.29.30">
    <property type="entry name" value="Pleckstrin-homology domain (PH domain)/Phosphotyrosine-binding domain (PTB)"/>
    <property type="match status" value="1"/>
</dbReference>
<evidence type="ECO:0000256" key="11">
    <source>
        <dbReference type="ARBA" id="ARBA00022840"/>
    </source>
</evidence>
<dbReference type="InterPro" id="IPR011993">
    <property type="entry name" value="PH-like_dom_sf"/>
</dbReference>
<sequence length="484" mass="56741">MASQSTAIRRESSTVSLKKTPNDFVFGRQIGEGSFSTVYLARELESGKEYAIKVLEKNHIMRERKSGYVMREKQVLLKLNHPFFIRLYCTFQDPDRLYFVMSYASRGELLKYLNKLGCFDERCSSFYTAEIVSALEHLHGLKIIHRDLKPENILLNDKMHILITDFGSAKILEDTEVNNGINSFVGTAQYVSPEVLSSKQAYYSSDLWALGCIIYQFLSGLPPFRGGHEYQIFQKISKLDYEFPDGFSDVARNLVEQLLVLDPTRRLGCTDMGDYNPLKNHEFFTSIDWETLPDTDPPTLLPFLPAAHGNPDLWSNKEFKFEIFSTVRSRVIALAPNLLFKFSNDFDFIFIMYNGRFYVYYSITEDERRQRLEKQARENEYHKFVEGNLIIKQGLIDKRKGLFARRRMFLLTEGPHLYYVDPVHKVLKGQVPWSDHFKPEAKNFKIFFVHTPNRTYYLEDPQSRSEEWVKKLEETWQRYYGARK</sequence>
<dbReference type="FunFam" id="2.30.29.30:FF:000324">
    <property type="entry name" value="Phosphoinositide-dependent kinase 1, isoform F"/>
    <property type="match status" value="1"/>
</dbReference>
<dbReference type="HOGENOM" id="CLU_000288_63_9_1"/>
<dbReference type="AlphaFoldDB" id="V4B5Q1"/>
<dbReference type="InterPro" id="IPR039046">
    <property type="entry name" value="PDPK1"/>
</dbReference>
<keyword evidence="8" id="KW-0808">Transferase</keyword>
<keyword evidence="11 14" id="KW-0067">ATP-binding</keyword>
<evidence type="ECO:0000256" key="8">
    <source>
        <dbReference type="ARBA" id="ARBA00022679"/>
    </source>
</evidence>
<keyword evidence="18" id="KW-1185">Reference proteome</keyword>
<dbReference type="FunFam" id="1.10.510.10:FF:000163">
    <property type="entry name" value="3-phosphoinositide-dependent protein kinase 1"/>
    <property type="match status" value="1"/>
</dbReference>
<protein>
    <recommendedName>
        <fullName evidence="4">3-phosphoinositide-dependent protein kinase 1</fullName>
        <ecNumber evidence="3">2.7.11.1</ecNumber>
    </recommendedName>
</protein>
<dbReference type="GO" id="GO:0004674">
    <property type="term" value="F:protein serine/threonine kinase activity"/>
    <property type="evidence" value="ECO:0007669"/>
    <property type="project" value="UniProtKB-KW"/>
</dbReference>
<dbReference type="InterPro" id="IPR008271">
    <property type="entry name" value="Ser/Thr_kinase_AS"/>
</dbReference>
<evidence type="ECO:0000313" key="18">
    <source>
        <dbReference type="Proteomes" id="UP000030746"/>
    </source>
</evidence>
<dbReference type="InterPro" id="IPR017441">
    <property type="entry name" value="Protein_kinase_ATP_BS"/>
</dbReference>
<dbReference type="KEGG" id="lgi:LOTGIDRAFT_111786"/>
<dbReference type="PANTHER" id="PTHR24356">
    <property type="entry name" value="SERINE/THREONINE-PROTEIN KINASE"/>
    <property type="match status" value="1"/>
</dbReference>
<dbReference type="SUPFAM" id="SSF50729">
    <property type="entry name" value="PH domain-like"/>
    <property type="match status" value="1"/>
</dbReference>
<dbReference type="CDD" id="cd01262">
    <property type="entry name" value="PH_PDK1"/>
    <property type="match status" value="1"/>
</dbReference>
<dbReference type="InterPro" id="IPR033931">
    <property type="entry name" value="PDK1-typ_PH"/>
</dbReference>
<dbReference type="PROSITE" id="PS00107">
    <property type="entry name" value="PROTEIN_KINASE_ATP"/>
    <property type="match status" value="1"/>
</dbReference>
<evidence type="ECO:0000256" key="7">
    <source>
        <dbReference type="ARBA" id="ARBA00022527"/>
    </source>
</evidence>
<dbReference type="InterPro" id="IPR050236">
    <property type="entry name" value="Ser_Thr_kinase_AGC"/>
</dbReference>
<evidence type="ECO:0000256" key="9">
    <source>
        <dbReference type="ARBA" id="ARBA00022741"/>
    </source>
</evidence>
<dbReference type="PROSITE" id="PS50011">
    <property type="entry name" value="PROTEIN_KINASE_DOM"/>
    <property type="match status" value="1"/>
</dbReference>
<dbReference type="Proteomes" id="UP000030746">
    <property type="component" value="Unassembled WGS sequence"/>
</dbReference>
<keyword evidence="9 14" id="KW-0547">Nucleotide-binding</keyword>
<dbReference type="InterPro" id="IPR011009">
    <property type="entry name" value="Kinase-like_dom_sf"/>
</dbReference>
<dbReference type="GO" id="GO:1901701">
    <property type="term" value="P:cellular response to oxygen-containing compound"/>
    <property type="evidence" value="ECO:0007669"/>
    <property type="project" value="UniProtKB-ARBA"/>
</dbReference>
<dbReference type="FunFam" id="3.30.200.20:FF:000191">
    <property type="entry name" value="3-phosphoinositide-dependent protein kinase 2-like"/>
    <property type="match status" value="1"/>
</dbReference>
<evidence type="ECO:0000256" key="15">
    <source>
        <dbReference type="RuleBase" id="RU000304"/>
    </source>
</evidence>
<dbReference type="GO" id="GO:0005737">
    <property type="term" value="C:cytoplasm"/>
    <property type="evidence" value="ECO:0007669"/>
    <property type="project" value="UniProtKB-SubCell"/>
</dbReference>
<dbReference type="PROSITE" id="PS00108">
    <property type="entry name" value="PROTEIN_KINASE_ST"/>
    <property type="match status" value="1"/>
</dbReference>
<evidence type="ECO:0000256" key="10">
    <source>
        <dbReference type="ARBA" id="ARBA00022777"/>
    </source>
</evidence>
<dbReference type="CDD" id="cd05581">
    <property type="entry name" value="STKc_PDK1"/>
    <property type="match status" value="1"/>
</dbReference>
<dbReference type="Gene3D" id="3.30.200.20">
    <property type="entry name" value="Phosphorylase Kinase, domain 1"/>
    <property type="match status" value="1"/>
</dbReference>
<keyword evidence="6" id="KW-0963">Cytoplasm</keyword>
<comment type="similarity">
    <text evidence="2">Belongs to the protein kinase superfamily. AGC Ser/Thr protein kinase family. PDPK1 subfamily.</text>
</comment>
<accession>V4B5Q1</accession>
<organism evidence="17 18">
    <name type="scientific">Lottia gigantea</name>
    <name type="common">Giant owl limpet</name>
    <dbReference type="NCBI Taxonomy" id="225164"/>
    <lineage>
        <taxon>Eukaryota</taxon>
        <taxon>Metazoa</taxon>
        <taxon>Spiralia</taxon>
        <taxon>Lophotrochozoa</taxon>
        <taxon>Mollusca</taxon>
        <taxon>Gastropoda</taxon>
        <taxon>Patellogastropoda</taxon>
        <taxon>Lottioidea</taxon>
        <taxon>Lottiidae</taxon>
        <taxon>Lottia</taxon>
    </lineage>
</organism>
<dbReference type="SMART" id="SM00220">
    <property type="entry name" value="S_TKc"/>
    <property type="match status" value="1"/>
</dbReference>
<comment type="catalytic activity">
    <reaction evidence="12">
        <text>L-threonyl-[protein] + ATP = O-phospho-L-threonyl-[protein] + ADP + H(+)</text>
        <dbReference type="Rhea" id="RHEA:46608"/>
        <dbReference type="Rhea" id="RHEA-COMP:11060"/>
        <dbReference type="Rhea" id="RHEA-COMP:11605"/>
        <dbReference type="ChEBI" id="CHEBI:15378"/>
        <dbReference type="ChEBI" id="CHEBI:30013"/>
        <dbReference type="ChEBI" id="CHEBI:30616"/>
        <dbReference type="ChEBI" id="CHEBI:61977"/>
        <dbReference type="ChEBI" id="CHEBI:456216"/>
        <dbReference type="EC" id="2.7.11.1"/>
    </reaction>
</comment>
<dbReference type="GO" id="GO:0005524">
    <property type="term" value="F:ATP binding"/>
    <property type="evidence" value="ECO:0007669"/>
    <property type="project" value="UniProtKB-UniRule"/>
</dbReference>
<evidence type="ECO:0000256" key="6">
    <source>
        <dbReference type="ARBA" id="ARBA00022490"/>
    </source>
</evidence>
<dbReference type="PANTHER" id="PTHR24356:SF163">
    <property type="entry name" value="3-PHOSPHOINOSITIDE-DEPENDENT PROTEIN KINASE 1-RELATED"/>
    <property type="match status" value="1"/>
</dbReference>
<keyword evidence="7 15" id="KW-0723">Serine/threonine-protein kinase</keyword>
<evidence type="ECO:0000256" key="14">
    <source>
        <dbReference type="PROSITE-ProRule" id="PRU10141"/>
    </source>
</evidence>
<evidence type="ECO:0000256" key="2">
    <source>
        <dbReference type="ARBA" id="ARBA00010006"/>
    </source>
</evidence>
<feature type="binding site" evidence="14">
    <location>
        <position position="53"/>
    </location>
    <ligand>
        <name>ATP</name>
        <dbReference type="ChEBI" id="CHEBI:30616"/>
    </ligand>
</feature>
<evidence type="ECO:0000313" key="17">
    <source>
        <dbReference type="EMBL" id="ESP01382.1"/>
    </source>
</evidence>
<keyword evidence="10" id="KW-0418">Kinase</keyword>
<dbReference type="GO" id="GO:0035556">
    <property type="term" value="P:intracellular signal transduction"/>
    <property type="evidence" value="ECO:0007669"/>
    <property type="project" value="TreeGrafter"/>
</dbReference>
<dbReference type="Gene3D" id="1.10.510.10">
    <property type="entry name" value="Transferase(Phosphotransferase) domain 1"/>
    <property type="match status" value="1"/>
</dbReference>
<evidence type="ECO:0000259" key="16">
    <source>
        <dbReference type="PROSITE" id="PS50011"/>
    </source>
</evidence>
<dbReference type="OrthoDB" id="347657at2759"/>
<feature type="domain" description="Protein kinase" evidence="16">
    <location>
        <begin position="24"/>
        <end position="284"/>
    </location>
</feature>
<dbReference type="OMA" id="QYRVPDN"/>
<evidence type="ECO:0000256" key="4">
    <source>
        <dbReference type="ARBA" id="ARBA00018538"/>
    </source>
</evidence>
<keyword evidence="5" id="KW-0217">Developmental protein</keyword>
<dbReference type="SUPFAM" id="SSF56112">
    <property type="entry name" value="Protein kinase-like (PK-like)"/>
    <property type="match status" value="1"/>
</dbReference>
<dbReference type="CTD" id="20230778"/>
<name>V4B5Q1_LOTGI</name>
<dbReference type="RefSeq" id="XP_009048016.1">
    <property type="nucleotide sequence ID" value="XM_009049768.1"/>
</dbReference>
<reference evidence="17 18" key="1">
    <citation type="journal article" date="2013" name="Nature">
        <title>Insights into bilaterian evolution from three spiralian genomes.</title>
        <authorList>
            <person name="Simakov O."/>
            <person name="Marletaz F."/>
            <person name="Cho S.J."/>
            <person name="Edsinger-Gonzales E."/>
            <person name="Havlak P."/>
            <person name="Hellsten U."/>
            <person name="Kuo D.H."/>
            <person name="Larsson T."/>
            <person name="Lv J."/>
            <person name="Arendt D."/>
            <person name="Savage R."/>
            <person name="Osoegawa K."/>
            <person name="de Jong P."/>
            <person name="Grimwood J."/>
            <person name="Chapman J.A."/>
            <person name="Shapiro H."/>
            <person name="Aerts A."/>
            <person name="Otillar R.P."/>
            <person name="Terry A.Y."/>
            <person name="Boore J.L."/>
            <person name="Grigoriev I.V."/>
            <person name="Lindberg D.R."/>
            <person name="Seaver E.C."/>
            <person name="Weisblat D.A."/>
            <person name="Putnam N.H."/>
            <person name="Rokhsar D.S."/>
        </authorList>
    </citation>
    <scope>NUCLEOTIDE SEQUENCE [LARGE SCALE GENOMIC DNA]</scope>
</reference>
<dbReference type="InterPro" id="IPR000719">
    <property type="entry name" value="Prot_kinase_dom"/>
</dbReference>
<evidence type="ECO:0000256" key="3">
    <source>
        <dbReference type="ARBA" id="ARBA00012513"/>
    </source>
</evidence>
<dbReference type="Pfam" id="PF00069">
    <property type="entry name" value="Pkinase"/>
    <property type="match status" value="1"/>
</dbReference>
<dbReference type="Pfam" id="PF14593">
    <property type="entry name" value="PH_3"/>
    <property type="match status" value="1"/>
</dbReference>
<comment type="subcellular location">
    <subcellularLocation>
        <location evidence="1">Cytoplasm</location>
    </subcellularLocation>
</comment>
<evidence type="ECO:0000256" key="5">
    <source>
        <dbReference type="ARBA" id="ARBA00022473"/>
    </source>
</evidence>
<dbReference type="GO" id="GO:0048638">
    <property type="term" value="P:regulation of developmental growth"/>
    <property type="evidence" value="ECO:0007669"/>
    <property type="project" value="UniProtKB-ARBA"/>
</dbReference>
<dbReference type="STRING" id="225164.V4B5Q1"/>
<evidence type="ECO:0000256" key="1">
    <source>
        <dbReference type="ARBA" id="ARBA00004496"/>
    </source>
</evidence>
<dbReference type="EC" id="2.7.11.1" evidence="3"/>